<sequence length="94" mass="11212">MKLRSNSVRTKQLPLKRRQHSHYSIVSTESFAKIESFRVESLDHERRSTIVKTQLYKRSSFRTAKEIDLCRSDATLFLDVLYCKITKMRFMLKP</sequence>
<organism evidence="1 2">
    <name type="scientific">Ancylostoma ceylanicum</name>
    <dbReference type="NCBI Taxonomy" id="53326"/>
    <lineage>
        <taxon>Eukaryota</taxon>
        <taxon>Metazoa</taxon>
        <taxon>Ecdysozoa</taxon>
        <taxon>Nematoda</taxon>
        <taxon>Chromadorea</taxon>
        <taxon>Rhabditida</taxon>
        <taxon>Rhabditina</taxon>
        <taxon>Rhabditomorpha</taxon>
        <taxon>Strongyloidea</taxon>
        <taxon>Ancylostomatidae</taxon>
        <taxon>Ancylostomatinae</taxon>
        <taxon>Ancylostoma</taxon>
    </lineage>
</organism>
<evidence type="ECO:0000313" key="2">
    <source>
        <dbReference type="Proteomes" id="UP000024635"/>
    </source>
</evidence>
<evidence type="ECO:0000313" key="1">
    <source>
        <dbReference type="EMBL" id="EYC36169.1"/>
    </source>
</evidence>
<dbReference type="EMBL" id="JARK01000527">
    <property type="protein sequence ID" value="EYC36169.1"/>
    <property type="molecule type" value="Genomic_DNA"/>
</dbReference>
<dbReference type="AlphaFoldDB" id="A0A016W8J9"/>
<protein>
    <submittedName>
        <fullName evidence="1">Uncharacterized protein</fullName>
    </submittedName>
</protein>
<name>A0A016W8J9_9BILA</name>
<gene>
    <name evidence="1" type="primary">Acey_s0927.g3075</name>
    <name evidence="1" type="ORF">Y032_0927g3075</name>
</gene>
<reference evidence="2" key="1">
    <citation type="journal article" date="2015" name="Nat. Genet.">
        <title>The genome and transcriptome of the zoonotic hookworm Ancylostoma ceylanicum identify infection-specific gene families.</title>
        <authorList>
            <person name="Schwarz E.M."/>
            <person name="Hu Y."/>
            <person name="Antoshechkin I."/>
            <person name="Miller M.M."/>
            <person name="Sternberg P.W."/>
            <person name="Aroian R.V."/>
        </authorList>
    </citation>
    <scope>NUCLEOTIDE SEQUENCE</scope>
    <source>
        <strain evidence="2">HY135</strain>
    </source>
</reference>
<proteinExistence type="predicted"/>
<accession>A0A016W8J9</accession>
<dbReference type="Proteomes" id="UP000024635">
    <property type="component" value="Unassembled WGS sequence"/>
</dbReference>
<comment type="caution">
    <text evidence="1">The sequence shown here is derived from an EMBL/GenBank/DDBJ whole genome shotgun (WGS) entry which is preliminary data.</text>
</comment>
<keyword evidence="2" id="KW-1185">Reference proteome</keyword>